<dbReference type="AlphaFoldDB" id="W0P4F4"/>
<sequence>MKFSEKWLREWIKFKLDSFVLYDQISNSGIEVESITKFEPMFNGVVVGQIVECILHPEFNKIKIVKVDIGNKKILSILCGAPNCRNNIKVAVATIGAILPKNIKIDKKIVRGELSEGMLCSFFELGLFETDQIIEFSKETPIGINIKDHLLLKDNIIKVSTTSNRPDGLSILGIARNITAINNLKRVSLKNKLIPIMSQKKIDIVINTEKESINYIGRIIENINVNVDTPFWMKKKLFLSDCLSGNIITDIINYVLIELGQPLNALDSDHINSHIIIRMAKSEEKIFLKDNIQISLNENILVFSDTNKILSMPGNINSFLVDVNKNTKNIFLSACIVKKEIIFHMMKKISSNKILEYHNYGIDPFLQKYALEYATDLIIQICGGKAGSINKKNNLNSLRSLPIKKSIRLHHEKLNKIVGVFFNTVVVSDILSNLEYKLVSQEKKYWDVIPPSWRFDILIEEDIISDILRIYGYNSVVLNPLKESLYITKKNESINLLIDKSDIILVNKGYYEVITYGFVNPQVQDLIFPNKKKLVLSNPISQDMSSMRLSLWPGLLKTVSYNTNRQQDSIRFFESGLCFSLDKEQNLGIKQEMFLSAVISGNHLKENWYSKIRKVDFYDLKGDLECILESICGLEDIEFRSKNINGLHPEQSAGIYFRNNFIGAIGAIDPRLEEKLNVNSATFLFEILLNNLLDVKKPLKVQEISKFPTSRRDIAILVSSDLAVSDIINTCKNFFINEIVEINLFDVYSCQEFSNEKKSLGISFIFQNKKRTFQDNEINLMMNDCIGALKKTFQVILRK</sequence>
<comment type="similarity">
    <text evidence="2 15">Belongs to the phenylalanyl-tRNA synthetase beta subunit family. Type 1 subfamily.</text>
</comment>
<dbReference type="InterPro" id="IPR005146">
    <property type="entry name" value="B3/B4_tRNA-bd"/>
</dbReference>
<evidence type="ECO:0000259" key="19">
    <source>
        <dbReference type="PROSITE" id="PS51483"/>
    </source>
</evidence>
<evidence type="ECO:0000256" key="11">
    <source>
        <dbReference type="ARBA" id="ARBA00022884"/>
    </source>
</evidence>
<dbReference type="Pfam" id="PF17759">
    <property type="entry name" value="tRNA_synthFbeta"/>
    <property type="match status" value="1"/>
</dbReference>
<feature type="binding site" evidence="15">
    <location>
        <position position="456"/>
    </location>
    <ligand>
        <name>Mg(2+)</name>
        <dbReference type="ChEBI" id="CHEBI:18420"/>
        <note>shared with alpha subunit</note>
    </ligand>
</feature>
<evidence type="ECO:0000256" key="13">
    <source>
        <dbReference type="ARBA" id="ARBA00023146"/>
    </source>
</evidence>
<evidence type="ECO:0000256" key="6">
    <source>
        <dbReference type="ARBA" id="ARBA00022598"/>
    </source>
</evidence>
<dbReference type="SUPFAM" id="SSF54991">
    <property type="entry name" value="Anticodon-binding domain of PheRS"/>
    <property type="match status" value="1"/>
</dbReference>
<dbReference type="CDD" id="cd00769">
    <property type="entry name" value="PheRS_beta_core"/>
    <property type="match status" value="1"/>
</dbReference>
<gene>
    <name evidence="20" type="primary">phet</name>
    <name evidence="15" type="synonym">pheT</name>
    <name evidence="20" type="ORF">BUMPUSDA_CDS00465</name>
</gene>
<dbReference type="InterPro" id="IPR033714">
    <property type="entry name" value="tRNA_bind_bactPheRS"/>
</dbReference>
<evidence type="ECO:0000259" key="18">
    <source>
        <dbReference type="PROSITE" id="PS51447"/>
    </source>
</evidence>
<dbReference type="Pfam" id="PF03484">
    <property type="entry name" value="B5"/>
    <property type="match status" value="1"/>
</dbReference>
<evidence type="ECO:0000256" key="2">
    <source>
        <dbReference type="ARBA" id="ARBA00008653"/>
    </source>
</evidence>
<keyword evidence="9 15" id="KW-0067">ATP-binding</keyword>
<keyword evidence="12 15" id="KW-0648">Protein biosynthesis</keyword>
<comment type="caution">
    <text evidence="15">Lacks conserved residue(s) required for the propagation of feature annotation.</text>
</comment>
<dbReference type="PATRIC" id="fig|1009856.3.peg.120"/>
<dbReference type="SMART" id="SM00873">
    <property type="entry name" value="B3_4"/>
    <property type="match status" value="1"/>
</dbReference>
<dbReference type="GO" id="GO:0000049">
    <property type="term" value="F:tRNA binding"/>
    <property type="evidence" value="ECO:0007669"/>
    <property type="project" value="UniProtKB-UniRule"/>
</dbReference>
<feature type="binding site" evidence="15">
    <location>
        <position position="466"/>
    </location>
    <ligand>
        <name>Mg(2+)</name>
        <dbReference type="ChEBI" id="CHEBI:18420"/>
        <note>shared with alpha subunit</note>
    </ligand>
</feature>
<evidence type="ECO:0000256" key="16">
    <source>
        <dbReference type="PROSITE-ProRule" id="PRU00209"/>
    </source>
</evidence>
<dbReference type="KEGG" id="bapu:BUMPUSDA_CDS00465"/>
<dbReference type="Gene3D" id="3.30.56.10">
    <property type="match status" value="2"/>
</dbReference>
<dbReference type="CDD" id="cd02796">
    <property type="entry name" value="tRNA_bind_bactPheRS"/>
    <property type="match status" value="1"/>
</dbReference>
<dbReference type="InterPro" id="IPR005147">
    <property type="entry name" value="tRNA_synthase_B5-dom"/>
</dbReference>
<proteinExistence type="inferred from homology"/>
<evidence type="ECO:0000256" key="12">
    <source>
        <dbReference type="ARBA" id="ARBA00022917"/>
    </source>
</evidence>
<evidence type="ECO:0000256" key="9">
    <source>
        <dbReference type="ARBA" id="ARBA00022840"/>
    </source>
</evidence>
<keyword evidence="5 16" id="KW-0820">tRNA-binding</keyword>
<dbReference type="Gene3D" id="3.30.930.10">
    <property type="entry name" value="Bira Bifunctional Protein, Domain 2"/>
    <property type="match status" value="1"/>
</dbReference>
<dbReference type="PROSITE" id="PS51483">
    <property type="entry name" value="B5"/>
    <property type="match status" value="1"/>
</dbReference>
<dbReference type="EMBL" id="CP002697">
    <property type="protein sequence ID" value="AHG60240.1"/>
    <property type="molecule type" value="Genomic_DNA"/>
</dbReference>
<comment type="subunit">
    <text evidence="3 15">Tetramer of two alpha and two beta subunits.</text>
</comment>
<dbReference type="Pfam" id="PF01588">
    <property type="entry name" value="tRNA_bind"/>
    <property type="match status" value="1"/>
</dbReference>
<dbReference type="InterPro" id="IPR036690">
    <property type="entry name" value="Fdx_antiC-bd_sf"/>
</dbReference>
<dbReference type="InterPro" id="IPR009061">
    <property type="entry name" value="DNA-bd_dom_put_sf"/>
</dbReference>
<dbReference type="SMART" id="SM00896">
    <property type="entry name" value="FDX-ACB"/>
    <property type="match status" value="1"/>
</dbReference>
<dbReference type="SUPFAM" id="SSF56037">
    <property type="entry name" value="PheT/TilS domain"/>
    <property type="match status" value="1"/>
</dbReference>
<dbReference type="InterPro" id="IPR045060">
    <property type="entry name" value="Phe-tRNA-ligase_IIc_bsu"/>
</dbReference>
<dbReference type="RefSeq" id="WP_025368775.1">
    <property type="nucleotide sequence ID" value="NZ_CP002697.1"/>
</dbReference>
<dbReference type="GO" id="GO:0000287">
    <property type="term" value="F:magnesium ion binding"/>
    <property type="evidence" value="ECO:0007669"/>
    <property type="project" value="UniProtKB-UniRule"/>
</dbReference>
<evidence type="ECO:0000313" key="20">
    <source>
        <dbReference type="EMBL" id="AHG60240.1"/>
    </source>
</evidence>
<dbReference type="Gene3D" id="3.50.40.10">
    <property type="entry name" value="Phenylalanyl-trna Synthetase, Chain B, domain 3"/>
    <property type="match status" value="1"/>
</dbReference>
<dbReference type="HOGENOM" id="CLU_016891_0_0_6"/>
<dbReference type="Pfam" id="PF03483">
    <property type="entry name" value="B3_4"/>
    <property type="match status" value="1"/>
</dbReference>
<evidence type="ECO:0000256" key="3">
    <source>
        <dbReference type="ARBA" id="ARBA00011209"/>
    </source>
</evidence>
<name>W0P4F4_BUCMP</name>
<comment type="catalytic activity">
    <reaction evidence="14 15">
        <text>tRNA(Phe) + L-phenylalanine + ATP = L-phenylalanyl-tRNA(Phe) + AMP + diphosphate + H(+)</text>
        <dbReference type="Rhea" id="RHEA:19413"/>
        <dbReference type="Rhea" id="RHEA-COMP:9668"/>
        <dbReference type="Rhea" id="RHEA-COMP:9699"/>
        <dbReference type="ChEBI" id="CHEBI:15378"/>
        <dbReference type="ChEBI" id="CHEBI:30616"/>
        <dbReference type="ChEBI" id="CHEBI:33019"/>
        <dbReference type="ChEBI" id="CHEBI:58095"/>
        <dbReference type="ChEBI" id="CHEBI:78442"/>
        <dbReference type="ChEBI" id="CHEBI:78531"/>
        <dbReference type="ChEBI" id="CHEBI:456215"/>
        <dbReference type="EC" id="6.1.1.20"/>
    </reaction>
</comment>
<dbReference type="Gene3D" id="2.40.50.140">
    <property type="entry name" value="Nucleic acid-binding proteins"/>
    <property type="match status" value="1"/>
</dbReference>
<feature type="binding site" evidence="15">
    <location>
        <position position="462"/>
    </location>
    <ligand>
        <name>Mg(2+)</name>
        <dbReference type="ChEBI" id="CHEBI:18420"/>
        <note>shared with alpha subunit</note>
    </ligand>
</feature>
<protein>
    <recommendedName>
        <fullName evidence="15">Phenylalanine--tRNA ligase beta subunit</fullName>
        <ecNumber evidence="15">6.1.1.20</ecNumber>
    </recommendedName>
    <alternativeName>
        <fullName evidence="15">Phenylalanyl-tRNA synthetase beta subunit</fullName>
        <shortName evidence="15">PheRS</shortName>
    </alternativeName>
</protein>
<dbReference type="PROSITE" id="PS51447">
    <property type="entry name" value="FDX_ACB"/>
    <property type="match status" value="1"/>
</dbReference>
<dbReference type="InterPro" id="IPR002547">
    <property type="entry name" value="tRNA-bd_dom"/>
</dbReference>
<accession>W0P4F4</accession>
<dbReference type="InterPro" id="IPR045864">
    <property type="entry name" value="aa-tRNA-synth_II/BPL/LPL"/>
</dbReference>
<dbReference type="GO" id="GO:0005524">
    <property type="term" value="F:ATP binding"/>
    <property type="evidence" value="ECO:0007669"/>
    <property type="project" value="UniProtKB-UniRule"/>
</dbReference>
<dbReference type="Gene3D" id="3.30.70.380">
    <property type="entry name" value="Ferrodoxin-fold anticodon-binding domain"/>
    <property type="match status" value="1"/>
</dbReference>
<dbReference type="Pfam" id="PF03147">
    <property type="entry name" value="FDX-ACB"/>
    <property type="match status" value="1"/>
</dbReference>
<dbReference type="FunFam" id="3.30.930.10:FF:000022">
    <property type="entry name" value="Phenylalanine--tRNA ligase beta subunit"/>
    <property type="match status" value="1"/>
</dbReference>
<evidence type="ECO:0000256" key="14">
    <source>
        <dbReference type="ARBA" id="ARBA00049255"/>
    </source>
</evidence>
<dbReference type="InterPro" id="IPR012340">
    <property type="entry name" value="NA-bd_OB-fold"/>
</dbReference>
<keyword evidence="4 15" id="KW-0963">Cytoplasm</keyword>
<evidence type="ECO:0000256" key="4">
    <source>
        <dbReference type="ARBA" id="ARBA00022490"/>
    </source>
</evidence>
<keyword evidence="11 16" id="KW-0694">RNA-binding</keyword>
<dbReference type="HAMAP" id="MF_00283">
    <property type="entry name" value="Phe_tRNA_synth_beta1"/>
    <property type="match status" value="1"/>
</dbReference>
<feature type="domain" description="B5" evidence="19">
    <location>
        <begin position="402"/>
        <end position="478"/>
    </location>
</feature>
<keyword evidence="6 15" id="KW-0436">Ligase</keyword>
<evidence type="ECO:0000256" key="1">
    <source>
        <dbReference type="ARBA" id="ARBA00004496"/>
    </source>
</evidence>
<dbReference type="GO" id="GO:0006432">
    <property type="term" value="P:phenylalanyl-tRNA aminoacylation"/>
    <property type="evidence" value="ECO:0007669"/>
    <property type="project" value="UniProtKB-UniRule"/>
</dbReference>
<dbReference type="NCBIfam" id="TIGR00472">
    <property type="entry name" value="pheT_bact"/>
    <property type="match status" value="1"/>
</dbReference>
<dbReference type="InterPro" id="IPR041616">
    <property type="entry name" value="PheRS_beta_core"/>
</dbReference>
<evidence type="ECO:0000256" key="10">
    <source>
        <dbReference type="ARBA" id="ARBA00022842"/>
    </source>
</evidence>
<dbReference type="Proteomes" id="UP000019087">
    <property type="component" value="Chromosome"/>
</dbReference>
<evidence type="ECO:0000256" key="8">
    <source>
        <dbReference type="ARBA" id="ARBA00022741"/>
    </source>
</evidence>
<evidence type="ECO:0000256" key="7">
    <source>
        <dbReference type="ARBA" id="ARBA00022723"/>
    </source>
</evidence>
<evidence type="ECO:0000259" key="17">
    <source>
        <dbReference type="PROSITE" id="PS50886"/>
    </source>
</evidence>
<keyword evidence="7 15" id="KW-0479">Metal-binding</keyword>
<dbReference type="PROSITE" id="PS50886">
    <property type="entry name" value="TRBD"/>
    <property type="match status" value="1"/>
</dbReference>
<keyword evidence="10 15" id="KW-0460">Magnesium</keyword>
<dbReference type="SUPFAM" id="SSF50249">
    <property type="entry name" value="Nucleic acid-binding proteins"/>
    <property type="match status" value="1"/>
</dbReference>
<reference evidence="20 21" key="1">
    <citation type="journal article" date="2013" name="BMC Genomics">
        <title>Comparative analysis of genome sequences from four strains of the Buchnera aphidicola Mp endosymbion of the green peach aphid, Myzus persicae.</title>
        <authorList>
            <person name="Jiang Z."/>
            <person name="Jones D.H."/>
            <person name="Khuri S."/>
            <person name="Tsinoremas N.F."/>
            <person name="Wyss T."/>
            <person name="Jander G."/>
            <person name="Wilson A.C."/>
        </authorList>
    </citation>
    <scope>NUCLEOTIDE SEQUENCE [LARGE SCALE GENOMIC DNA]</scope>
    <source>
        <strain evidence="21">str. USDA (Myzus persicae)</strain>
    </source>
</reference>
<evidence type="ECO:0000256" key="15">
    <source>
        <dbReference type="HAMAP-Rule" id="MF_00283"/>
    </source>
</evidence>
<dbReference type="FunFam" id="2.40.50.140:FF:000045">
    <property type="entry name" value="Phenylalanine--tRNA ligase beta subunit"/>
    <property type="match status" value="1"/>
</dbReference>
<comment type="subcellular location">
    <subcellularLocation>
        <location evidence="1 15">Cytoplasm</location>
    </subcellularLocation>
</comment>
<feature type="domain" description="FDX-ACB" evidence="18">
    <location>
        <begin position="705"/>
        <end position="798"/>
    </location>
</feature>
<comment type="cofactor">
    <cofactor evidence="15">
        <name>Mg(2+)</name>
        <dbReference type="ChEBI" id="CHEBI:18420"/>
    </cofactor>
    <text evidence="15">Binds 2 magnesium ions per tetramer.</text>
</comment>
<dbReference type="SUPFAM" id="SSF46955">
    <property type="entry name" value="Putative DNA-binding domain"/>
    <property type="match status" value="1"/>
</dbReference>
<dbReference type="SMART" id="SM00874">
    <property type="entry name" value="B5"/>
    <property type="match status" value="1"/>
</dbReference>
<dbReference type="EC" id="6.1.1.20" evidence="15"/>
<evidence type="ECO:0000256" key="5">
    <source>
        <dbReference type="ARBA" id="ARBA00022555"/>
    </source>
</evidence>
<feature type="domain" description="TRNA-binding" evidence="17">
    <location>
        <begin position="39"/>
        <end position="147"/>
    </location>
</feature>
<dbReference type="InterPro" id="IPR020825">
    <property type="entry name" value="Phe-tRNA_synthase-like_B3/B4"/>
</dbReference>
<dbReference type="InterPro" id="IPR004532">
    <property type="entry name" value="Phe-tRNA-ligase_IIc_bsu_bact"/>
</dbReference>
<dbReference type="SUPFAM" id="SSF55681">
    <property type="entry name" value="Class II aaRS and biotin synthetases"/>
    <property type="match status" value="1"/>
</dbReference>
<keyword evidence="13 15" id="KW-0030">Aminoacyl-tRNA synthetase</keyword>
<dbReference type="GO" id="GO:0004826">
    <property type="term" value="F:phenylalanine-tRNA ligase activity"/>
    <property type="evidence" value="ECO:0007669"/>
    <property type="project" value="UniProtKB-UniRule"/>
</dbReference>
<dbReference type="PANTHER" id="PTHR10947">
    <property type="entry name" value="PHENYLALANYL-TRNA SYNTHETASE BETA CHAIN AND LEUCINE-RICH REPEAT-CONTAINING PROTEIN 47"/>
    <property type="match status" value="1"/>
</dbReference>
<organism evidence="20 21">
    <name type="scientific">Buchnera aphidicola str. USDA</name>
    <name type="common">Myzus persicae</name>
    <dbReference type="NCBI Taxonomy" id="1009856"/>
    <lineage>
        <taxon>Bacteria</taxon>
        <taxon>Pseudomonadati</taxon>
        <taxon>Pseudomonadota</taxon>
        <taxon>Gammaproteobacteria</taxon>
        <taxon>Enterobacterales</taxon>
        <taxon>Erwiniaceae</taxon>
        <taxon>Buchnera</taxon>
    </lineage>
</organism>
<dbReference type="InterPro" id="IPR005121">
    <property type="entry name" value="Fdx_antiC-bd"/>
</dbReference>
<keyword evidence="8 15" id="KW-0547">Nucleotide-binding</keyword>
<dbReference type="PANTHER" id="PTHR10947:SF0">
    <property type="entry name" value="PHENYLALANINE--TRNA LIGASE BETA SUBUNIT"/>
    <property type="match status" value="1"/>
</dbReference>
<evidence type="ECO:0000313" key="21">
    <source>
        <dbReference type="Proteomes" id="UP000019087"/>
    </source>
</evidence>
<dbReference type="GO" id="GO:0009328">
    <property type="term" value="C:phenylalanine-tRNA ligase complex"/>
    <property type="evidence" value="ECO:0007669"/>
    <property type="project" value="TreeGrafter"/>
</dbReference>